<keyword evidence="4" id="KW-1185">Reference proteome</keyword>
<sequence>MEMSVREARANFASALDAAAKGEQVIITKNGEPVAELGPPRKKKGGFDFERNERVRKELGLDKYDGPPLDDAWLEEFNDPAWTRELFGPDYFDDEPEAK</sequence>
<evidence type="ECO:0000313" key="3">
    <source>
        <dbReference type="EMBL" id="RZF64238.1"/>
    </source>
</evidence>
<comment type="function">
    <text evidence="2">Antitoxin component of a type II toxin-antitoxin (TA) system.</text>
</comment>
<gene>
    <name evidence="3" type="ORF">EWE75_11865</name>
</gene>
<name>A0A4V2DD98_9SPHN</name>
<dbReference type="AlphaFoldDB" id="A0A4V2DD98"/>
<proteinExistence type="inferred from homology"/>
<comment type="caution">
    <text evidence="3">The sequence shown here is derived from an EMBL/GenBank/DDBJ whole genome shotgun (WGS) entry which is preliminary data.</text>
</comment>
<dbReference type="NCBIfam" id="TIGR01552">
    <property type="entry name" value="phd_fam"/>
    <property type="match status" value="1"/>
</dbReference>
<reference evidence="3 4" key="1">
    <citation type="submission" date="2019-02" db="EMBL/GenBank/DDBJ databases">
        <authorList>
            <person name="Li Y."/>
        </authorList>
    </citation>
    <scope>NUCLEOTIDE SEQUENCE [LARGE SCALE GENOMIC DNA]</scope>
    <source>
        <strain evidence="3 4">3-7</strain>
    </source>
</reference>
<evidence type="ECO:0000256" key="2">
    <source>
        <dbReference type="RuleBase" id="RU362080"/>
    </source>
</evidence>
<dbReference type="Gene3D" id="3.40.1620.10">
    <property type="entry name" value="YefM-like domain"/>
    <property type="match status" value="1"/>
</dbReference>
<accession>A0A4V2DD98</accession>
<evidence type="ECO:0000256" key="1">
    <source>
        <dbReference type="ARBA" id="ARBA00009981"/>
    </source>
</evidence>
<protein>
    <recommendedName>
        <fullName evidence="2">Antitoxin</fullName>
    </recommendedName>
</protein>
<dbReference type="OrthoDB" id="9800503at2"/>
<dbReference type="InterPro" id="IPR006442">
    <property type="entry name" value="Antitoxin_Phd/YefM"/>
</dbReference>
<dbReference type="Pfam" id="PF02604">
    <property type="entry name" value="PhdYeFM_antitox"/>
    <property type="match status" value="1"/>
</dbReference>
<comment type="similarity">
    <text evidence="1 2">Belongs to the phD/YefM antitoxin family.</text>
</comment>
<dbReference type="SUPFAM" id="SSF143120">
    <property type="entry name" value="YefM-like"/>
    <property type="match status" value="1"/>
</dbReference>
<organism evidence="3 4">
    <name type="scientific">Sphingomonas populi</name>
    <dbReference type="NCBI Taxonomy" id="2484750"/>
    <lineage>
        <taxon>Bacteria</taxon>
        <taxon>Pseudomonadati</taxon>
        <taxon>Pseudomonadota</taxon>
        <taxon>Alphaproteobacteria</taxon>
        <taxon>Sphingomonadales</taxon>
        <taxon>Sphingomonadaceae</taxon>
        <taxon>Sphingomonas</taxon>
    </lineage>
</organism>
<dbReference type="Proteomes" id="UP000292085">
    <property type="component" value="Unassembled WGS sequence"/>
</dbReference>
<evidence type="ECO:0000313" key="4">
    <source>
        <dbReference type="Proteomes" id="UP000292085"/>
    </source>
</evidence>
<dbReference type="InterPro" id="IPR036165">
    <property type="entry name" value="YefM-like_sf"/>
</dbReference>
<dbReference type="RefSeq" id="WP_130157677.1">
    <property type="nucleotide sequence ID" value="NZ_SGIS01000016.1"/>
</dbReference>
<dbReference type="EMBL" id="SGIS01000016">
    <property type="protein sequence ID" value="RZF64238.1"/>
    <property type="molecule type" value="Genomic_DNA"/>
</dbReference>